<reference evidence="1 2" key="1">
    <citation type="submission" date="2019-09" db="EMBL/GenBank/DDBJ databases">
        <title>Taxonomic organization of the family Brucellaceae based on a phylogenomic approach.</title>
        <authorList>
            <person name="Leclercq S."/>
            <person name="Cloeckaert A."/>
            <person name="Zygmunt M.S."/>
        </authorList>
    </citation>
    <scope>NUCLEOTIDE SEQUENCE [LARGE SCALE GENOMIC DNA]</scope>
    <source>
        <strain evidence="1 2">LMG 3313</strain>
    </source>
</reference>
<dbReference type="InterPro" id="IPR000182">
    <property type="entry name" value="GNAT_dom"/>
</dbReference>
<dbReference type="Pfam" id="PF13673">
    <property type="entry name" value="Acetyltransf_10"/>
    <property type="match status" value="1"/>
</dbReference>
<dbReference type="CDD" id="cd04301">
    <property type="entry name" value="NAT_SF"/>
    <property type="match status" value="1"/>
</dbReference>
<dbReference type="PROSITE" id="PS51186">
    <property type="entry name" value="GNAT"/>
    <property type="match status" value="1"/>
</dbReference>
<dbReference type="SUPFAM" id="SSF55729">
    <property type="entry name" value="Acyl-CoA N-acyltransferases (Nat)"/>
    <property type="match status" value="1"/>
</dbReference>
<dbReference type="AlphaFoldDB" id="A0A011TTP2"/>
<evidence type="ECO:0000313" key="2">
    <source>
        <dbReference type="Proteomes" id="UP000481876"/>
    </source>
</evidence>
<organism evidence="1 2">
    <name type="scientific">Brucella anthropi</name>
    <name type="common">Ochrobactrum anthropi</name>
    <dbReference type="NCBI Taxonomy" id="529"/>
    <lineage>
        <taxon>Bacteria</taxon>
        <taxon>Pseudomonadati</taxon>
        <taxon>Pseudomonadota</taxon>
        <taxon>Alphaproteobacteria</taxon>
        <taxon>Hyphomicrobiales</taxon>
        <taxon>Brucellaceae</taxon>
        <taxon>Brucella/Ochrobactrum group</taxon>
        <taxon>Brucella</taxon>
    </lineage>
</organism>
<evidence type="ECO:0000313" key="1">
    <source>
        <dbReference type="EMBL" id="KAB2773464.1"/>
    </source>
</evidence>
<sequence length="157" mass="17775">MSEKLLVSQWDELDNLSPRALYAMLKLRVDVFVVEQKCPYPEIDGKDFEAFHLRILDGEELAASLRVLPPEQAGKPVKIGRVVVAPDYRGYKLGQRLMKEAVEFAHNRFPGMAVELGGQSHLRKFYGSFGFVAISDEYLEDGIPHVDMRLEPREAVA</sequence>
<dbReference type="Proteomes" id="UP000481876">
    <property type="component" value="Unassembled WGS sequence"/>
</dbReference>
<name>A0A011TTP2_BRUAN</name>
<keyword evidence="1" id="KW-0808">Transferase</keyword>
<accession>A0A011TTP2</accession>
<dbReference type="EMBL" id="WBWS01000001">
    <property type="protein sequence ID" value="KAB2773464.1"/>
    <property type="molecule type" value="Genomic_DNA"/>
</dbReference>
<dbReference type="RefSeq" id="WP_029925946.1">
    <property type="nucleotide sequence ID" value="NZ_CP158786.1"/>
</dbReference>
<gene>
    <name evidence="1" type="ORF">F9L04_01105</name>
</gene>
<dbReference type="Gene3D" id="3.40.630.30">
    <property type="match status" value="1"/>
</dbReference>
<dbReference type="GO" id="GO:0016747">
    <property type="term" value="F:acyltransferase activity, transferring groups other than amino-acyl groups"/>
    <property type="evidence" value="ECO:0007669"/>
    <property type="project" value="InterPro"/>
</dbReference>
<protein>
    <submittedName>
        <fullName evidence="1">GNAT family N-acetyltransferase</fullName>
    </submittedName>
</protein>
<comment type="caution">
    <text evidence="1">The sequence shown here is derived from an EMBL/GenBank/DDBJ whole genome shotgun (WGS) entry which is preliminary data.</text>
</comment>
<dbReference type="InterPro" id="IPR016181">
    <property type="entry name" value="Acyl_CoA_acyltransferase"/>
</dbReference>
<proteinExistence type="predicted"/>